<keyword evidence="3" id="KW-1185">Reference proteome</keyword>
<dbReference type="AlphaFoldDB" id="A0A8X9A1Q9"/>
<accession>A0A8X9A1Q9</accession>
<reference evidence="2" key="1">
    <citation type="submission" date="2018-01" db="EMBL/GenBank/DDBJ databases">
        <authorList>
            <person name="Mao J.F."/>
        </authorList>
    </citation>
    <scope>NUCLEOTIDE SEQUENCE</scope>
    <source>
        <strain evidence="2">Huo1</strain>
        <tissue evidence="2">Leaf</tissue>
    </source>
</reference>
<dbReference type="PANTHER" id="PTHR35275:SF1">
    <property type="entry name" value="OS07G0585900 PROTEIN"/>
    <property type="match status" value="1"/>
</dbReference>
<reference evidence="2" key="2">
    <citation type="submission" date="2020-08" db="EMBL/GenBank/DDBJ databases">
        <title>Plant Genome Project.</title>
        <authorList>
            <person name="Zhang R.-G."/>
        </authorList>
    </citation>
    <scope>NUCLEOTIDE SEQUENCE</scope>
    <source>
        <strain evidence="2">Huo1</strain>
        <tissue evidence="2">Leaf</tissue>
    </source>
</reference>
<organism evidence="2">
    <name type="scientific">Salvia splendens</name>
    <name type="common">Scarlet sage</name>
    <dbReference type="NCBI Taxonomy" id="180675"/>
    <lineage>
        <taxon>Eukaryota</taxon>
        <taxon>Viridiplantae</taxon>
        <taxon>Streptophyta</taxon>
        <taxon>Embryophyta</taxon>
        <taxon>Tracheophyta</taxon>
        <taxon>Spermatophyta</taxon>
        <taxon>Magnoliopsida</taxon>
        <taxon>eudicotyledons</taxon>
        <taxon>Gunneridae</taxon>
        <taxon>Pentapetalae</taxon>
        <taxon>asterids</taxon>
        <taxon>lamiids</taxon>
        <taxon>Lamiales</taxon>
        <taxon>Lamiaceae</taxon>
        <taxon>Nepetoideae</taxon>
        <taxon>Mentheae</taxon>
        <taxon>Salviinae</taxon>
        <taxon>Salvia</taxon>
        <taxon>Salvia subgen. Calosphace</taxon>
        <taxon>core Calosphace</taxon>
    </lineage>
</organism>
<proteinExistence type="predicted"/>
<evidence type="ECO:0000313" key="3">
    <source>
        <dbReference type="Proteomes" id="UP000298416"/>
    </source>
</evidence>
<evidence type="ECO:0000313" key="2">
    <source>
        <dbReference type="EMBL" id="KAG6425128.1"/>
    </source>
</evidence>
<comment type="caution">
    <text evidence="2">The sequence shown here is derived from an EMBL/GenBank/DDBJ whole genome shotgun (WGS) entry which is preliminary data.</text>
</comment>
<dbReference type="EMBL" id="PNBA02000005">
    <property type="protein sequence ID" value="KAG6425128.1"/>
    <property type="molecule type" value="Genomic_DNA"/>
</dbReference>
<protein>
    <submittedName>
        <fullName evidence="2">Uncharacterized protein</fullName>
    </submittedName>
</protein>
<dbReference type="Proteomes" id="UP000298416">
    <property type="component" value="Unassembled WGS sequence"/>
</dbReference>
<evidence type="ECO:0000256" key="1">
    <source>
        <dbReference type="SAM" id="MobiDB-lite"/>
    </source>
</evidence>
<feature type="region of interest" description="Disordered" evidence="1">
    <location>
        <begin position="71"/>
        <end position="95"/>
    </location>
</feature>
<sequence length="112" mass="12942">MKAHIRLQKGARTQGEALMQSAAWTDFTLLAHLEGEKKRIYNQIGAEEVSFVRFVYSDSFKNVRPIVVRGKNNNNSHLEFGPNNSTTTSRDEEEICDEREEKGEKMMMMCKR</sequence>
<name>A0A8X9A1Q9_SALSN</name>
<dbReference type="PANTHER" id="PTHR35275">
    <property type="entry name" value="ZCF37"/>
    <property type="match status" value="1"/>
</dbReference>
<gene>
    <name evidence="2" type="ORF">SASPL_115553</name>
</gene>
<feature type="compositionally biased region" description="Polar residues" evidence="1">
    <location>
        <begin position="71"/>
        <end position="88"/>
    </location>
</feature>
<dbReference type="InterPro" id="IPR045880">
    <property type="entry name" value="ZCF37"/>
</dbReference>